<feature type="region of interest" description="Disordered" evidence="8">
    <location>
        <begin position="117"/>
        <end position="180"/>
    </location>
</feature>
<dbReference type="CDD" id="cd00167">
    <property type="entry name" value="SANT"/>
    <property type="match status" value="2"/>
</dbReference>
<comment type="subcellular location">
    <subcellularLocation>
        <location evidence="1">Nucleus</location>
    </subcellularLocation>
</comment>
<dbReference type="GO" id="GO:0005634">
    <property type="term" value="C:nucleus"/>
    <property type="evidence" value="ECO:0007669"/>
    <property type="project" value="UniProtKB-SubCell"/>
</dbReference>
<feature type="compositionally biased region" description="Low complexity" evidence="8">
    <location>
        <begin position="123"/>
        <end position="133"/>
    </location>
</feature>
<keyword evidence="4" id="KW-0238">DNA-binding</keyword>
<keyword evidence="6" id="KW-0804">Transcription</keyword>
<dbReference type="Gene3D" id="1.10.10.60">
    <property type="entry name" value="Homeodomain-like"/>
    <property type="match status" value="2"/>
</dbReference>
<keyword evidence="3" id="KW-0805">Transcription regulation</keyword>
<dbReference type="SUPFAM" id="SSF46689">
    <property type="entry name" value="Homeodomain-like"/>
    <property type="match status" value="1"/>
</dbReference>
<evidence type="ECO:0000256" key="5">
    <source>
        <dbReference type="ARBA" id="ARBA00023159"/>
    </source>
</evidence>
<keyword evidence="7" id="KW-0539">Nucleus</keyword>
<evidence type="ECO:0000256" key="4">
    <source>
        <dbReference type="ARBA" id="ARBA00023125"/>
    </source>
</evidence>
<dbReference type="OrthoDB" id="2143914at2759"/>
<keyword evidence="2" id="KW-0677">Repeat</keyword>
<dbReference type="PROSITE" id="PS50090">
    <property type="entry name" value="MYB_LIKE"/>
    <property type="match status" value="2"/>
</dbReference>
<dbReference type="FunFam" id="1.10.10.60:FF:000371">
    <property type="entry name" value="MYB transcription factor"/>
    <property type="match status" value="1"/>
</dbReference>
<reference evidence="11" key="1">
    <citation type="submission" date="2020-10" db="EMBL/GenBank/DDBJ databases">
        <authorList>
            <person name="Han B."/>
            <person name="Lu T."/>
            <person name="Zhao Q."/>
            <person name="Huang X."/>
            <person name="Zhao Y."/>
        </authorList>
    </citation>
    <scope>NUCLEOTIDE SEQUENCE</scope>
</reference>
<evidence type="ECO:0000256" key="8">
    <source>
        <dbReference type="SAM" id="MobiDB-lite"/>
    </source>
</evidence>
<evidence type="ECO:0000256" key="6">
    <source>
        <dbReference type="ARBA" id="ARBA00023163"/>
    </source>
</evidence>
<dbReference type="GO" id="GO:0045893">
    <property type="term" value="P:positive regulation of DNA-templated transcription"/>
    <property type="evidence" value="ECO:0007669"/>
    <property type="project" value="UniProtKB-ARBA"/>
</dbReference>
<evidence type="ECO:0000313" key="11">
    <source>
        <dbReference type="EMBL" id="CAD6243273.1"/>
    </source>
</evidence>
<dbReference type="GO" id="GO:0003677">
    <property type="term" value="F:DNA binding"/>
    <property type="evidence" value="ECO:0007669"/>
    <property type="project" value="UniProtKB-KW"/>
</dbReference>
<dbReference type="InterPro" id="IPR009057">
    <property type="entry name" value="Homeodomain-like_sf"/>
</dbReference>
<evidence type="ECO:0000256" key="2">
    <source>
        <dbReference type="ARBA" id="ARBA00022737"/>
    </source>
</evidence>
<dbReference type="InterPro" id="IPR001005">
    <property type="entry name" value="SANT/Myb"/>
</dbReference>
<dbReference type="PANTHER" id="PTHR47997">
    <property type="entry name" value="MYB DOMAIN PROTEIN 55"/>
    <property type="match status" value="1"/>
</dbReference>
<dbReference type="Proteomes" id="UP000604825">
    <property type="component" value="Unassembled WGS sequence"/>
</dbReference>
<evidence type="ECO:0000259" key="9">
    <source>
        <dbReference type="PROSITE" id="PS50090"/>
    </source>
</evidence>
<gene>
    <name evidence="11" type="ORF">NCGR_LOCUS28505</name>
</gene>
<evidence type="ECO:0000259" key="10">
    <source>
        <dbReference type="PROSITE" id="PS51294"/>
    </source>
</evidence>
<dbReference type="InterPro" id="IPR051953">
    <property type="entry name" value="Plant_SW-associated_TFs"/>
</dbReference>
<dbReference type="SMART" id="SM00717">
    <property type="entry name" value="SANT"/>
    <property type="match status" value="2"/>
</dbReference>
<dbReference type="Pfam" id="PF00249">
    <property type="entry name" value="Myb_DNA-binding"/>
    <property type="match status" value="2"/>
</dbReference>
<feature type="domain" description="HTH myb-type" evidence="10">
    <location>
        <begin position="63"/>
        <end position="117"/>
    </location>
</feature>
<evidence type="ECO:0000256" key="7">
    <source>
        <dbReference type="ARBA" id="ARBA00023242"/>
    </source>
</evidence>
<feature type="domain" description="HTH myb-type" evidence="10">
    <location>
        <begin position="10"/>
        <end position="62"/>
    </location>
</feature>
<feature type="compositionally biased region" description="Basic and acidic residues" evidence="8">
    <location>
        <begin position="136"/>
        <end position="145"/>
    </location>
</feature>
<dbReference type="InterPro" id="IPR017930">
    <property type="entry name" value="Myb_dom"/>
</dbReference>
<feature type="domain" description="Myb-like" evidence="9">
    <location>
        <begin position="63"/>
        <end position="113"/>
    </location>
</feature>
<dbReference type="EMBL" id="CAJGYO010000007">
    <property type="protein sequence ID" value="CAD6243273.1"/>
    <property type="molecule type" value="Genomic_DNA"/>
</dbReference>
<evidence type="ECO:0000313" key="12">
    <source>
        <dbReference type="Proteomes" id="UP000604825"/>
    </source>
</evidence>
<name>A0A811PNV8_9POAL</name>
<sequence>MGCKACEKPKPNYRKGLWSPEEDQKLRDYILLHGHGCWSALPAKAGLQRNGKSCRLRWMNYLRPGLKHGVFSPEEEETVMKLHATLGNKWSRIARHLPGRTDNEVKNYWNSYLKKRVEGKEGPSTSPAPAASADSDDSHCVKPGDDGTAQEVAGANRPADSGSSERRESSSADSSCLTDPPACRPHAAPVAAPKVMFADWLAGPGPGHGLHGWWWPAAGRSSSTWSGRCGRGQHGRSRSASGVRAACGKSQSANFCKKALKTNFECLPEWICVASLGKPELLSTIGKVSLAQTNPPLPMDVGVVEGGAGHKGHGEHDQEDHDADCFVPFPSYLFYSLYNFDKANRAGRGQVEDDKLSALDFSCVSIREDKPSYASFSFVEMIVTERHNHG</sequence>
<dbReference type="PROSITE" id="PS51294">
    <property type="entry name" value="HTH_MYB"/>
    <property type="match status" value="2"/>
</dbReference>
<evidence type="ECO:0000256" key="1">
    <source>
        <dbReference type="ARBA" id="ARBA00004123"/>
    </source>
</evidence>
<dbReference type="AlphaFoldDB" id="A0A811PNV8"/>
<keyword evidence="12" id="KW-1185">Reference proteome</keyword>
<comment type="caution">
    <text evidence="11">The sequence shown here is derived from an EMBL/GenBank/DDBJ whole genome shotgun (WGS) entry which is preliminary data.</text>
</comment>
<dbReference type="PANTHER" id="PTHR47997:SF11">
    <property type="entry name" value="TRANSCRIPTION FACTOR LAF1"/>
    <property type="match status" value="1"/>
</dbReference>
<accession>A0A811PNV8</accession>
<keyword evidence="5" id="KW-0010">Activator</keyword>
<evidence type="ECO:0000256" key="3">
    <source>
        <dbReference type="ARBA" id="ARBA00023015"/>
    </source>
</evidence>
<feature type="domain" description="Myb-like" evidence="9">
    <location>
        <begin position="10"/>
        <end position="62"/>
    </location>
</feature>
<organism evidence="11 12">
    <name type="scientific">Miscanthus lutarioriparius</name>
    <dbReference type="NCBI Taxonomy" id="422564"/>
    <lineage>
        <taxon>Eukaryota</taxon>
        <taxon>Viridiplantae</taxon>
        <taxon>Streptophyta</taxon>
        <taxon>Embryophyta</taxon>
        <taxon>Tracheophyta</taxon>
        <taxon>Spermatophyta</taxon>
        <taxon>Magnoliopsida</taxon>
        <taxon>Liliopsida</taxon>
        <taxon>Poales</taxon>
        <taxon>Poaceae</taxon>
        <taxon>PACMAD clade</taxon>
        <taxon>Panicoideae</taxon>
        <taxon>Andropogonodae</taxon>
        <taxon>Andropogoneae</taxon>
        <taxon>Saccharinae</taxon>
        <taxon>Miscanthus</taxon>
    </lineage>
</organism>
<proteinExistence type="predicted"/>
<protein>
    <submittedName>
        <fullName evidence="11">Uncharacterized protein</fullName>
    </submittedName>
</protein>
<dbReference type="FunFam" id="1.10.10.60:FF:000077">
    <property type="entry name" value="MYB transcription factor"/>
    <property type="match status" value="1"/>
</dbReference>